<evidence type="ECO:0000313" key="1">
    <source>
        <dbReference type="EMBL" id="VTR24188.1"/>
    </source>
</evidence>
<dbReference type="AlphaFoldDB" id="A0A4V6KPE4"/>
<protein>
    <submittedName>
        <fullName evidence="1">Lysine-specific permease</fullName>
    </submittedName>
</protein>
<dbReference type="EMBL" id="CABEEZ010000034">
    <property type="protein sequence ID" value="VTR24188.1"/>
    <property type="molecule type" value="Genomic_DNA"/>
</dbReference>
<sequence length="41" mass="4884">MTATYIGIPLFLIIWFGYKLTRGTKVVKYSEMEFPKWNPDK</sequence>
<organism evidence="1">
    <name type="scientific">Serratia fonticola</name>
    <dbReference type="NCBI Taxonomy" id="47917"/>
    <lineage>
        <taxon>Bacteria</taxon>
        <taxon>Pseudomonadati</taxon>
        <taxon>Pseudomonadota</taxon>
        <taxon>Gammaproteobacteria</taxon>
        <taxon>Enterobacterales</taxon>
        <taxon>Yersiniaceae</taxon>
        <taxon>Serratia</taxon>
    </lineage>
</organism>
<proteinExistence type="predicted"/>
<name>A0A4V6KPE4_SERFO</name>
<reference evidence="1" key="1">
    <citation type="submission" date="2019-05" db="EMBL/GenBank/DDBJ databases">
        <authorList>
            <consortium name="Pathogen Informatics"/>
        </authorList>
    </citation>
    <scope>NUCLEOTIDE SEQUENCE [LARGE SCALE GENOMIC DNA]</scope>
    <source>
        <strain evidence="1">NCTC12965</strain>
    </source>
</reference>
<gene>
    <name evidence="1" type="primary">lysP_1</name>
    <name evidence="1" type="ORF">NCTC12965_01937</name>
</gene>
<accession>A0A4V6KPE4</accession>